<accession>A0ACC0CCF4</accession>
<evidence type="ECO:0000313" key="1">
    <source>
        <dbReference type="EMBL" id="KAI5682469.1"/>
    </source>
</evidence>
<dbReference type="Proteomes" id="UP001060085">
    <property type="component" value="Linkage Group LG01"/>
</dbReference>
<reference evidence="2" key="1">
    <citation type="journal article" date="2023" name="Nat. Plants">
        <title>Single-cell RNA sequencing provides a high-resolution roadmap for understanding the multicellular compartmentation of specialized metabolism.</title>
        <authorList>
            <person name="Sun S."/>
            <person name="Shen X."/>
            <person name="Li Y."/>
            <person name="Li Y."/>
            <person name="Wang S."/>
            <person name="Li R."/>
            <person name="Zhang H."/>
            <person name="Shen G."/>
            <person name="Guo B."/>
            <person name="Wei J."/>
            <person name="Xu J."/>
            <person name="St-Pierre B."/>
            <person name="Chen S."/>
            <person name="Sun C."/>
        </authorList>
    </citation>
    <scope>NUCLEOTIDE SEQUENCE [LARGE SCALE GENOMIC DNA]</scope>
</reference>
<dbReference type="EMBL" id="CM044701">
    <property type="protein sequence ID" value="KAI5682469.1"/>
    <property type="molecule type" value="Genomic_DNA"/>
</dbReference>
<gene>
    <name evidence="1" type="ORF">M9H77_03697</name>
</gene>
<name>A0ACC0CCF4_CATRO</name>
<proteinExistence type="predicted"/>
<comment type="caution">
    <text evidence="1">The sequence shown here is derived from an EMBL/GenBank/DDBJ whole genome shotgun (WGS) entry which is preliminary data.</text>
</comment>
<keyword evidence="2" id="KW-1185">Reference proteome</keyword>
<protein>
    <submittedName>
        <fullName evidence="1">Uncharacterized protein</fullName>
    </submittedName>
</protein>
<evidence type="ECO:0000313" key="2">
    <source>
        <dbReference type="Proteomes" id="UP001060085"/>
    </source>
</evidence>
<sequence>MVSPCPFPYGAIGPLAIGLHNCLGQCLIVRRPCNNYLRRIIVKFGRAFEMCNREGQNIGWFIKEVDFHLVAPDTETGLRYQGFGIVYSTPQFDGFIVLPAFLLDTEDSEE</sequence>
<organism evidence="1 2">
    <name type="scientific">Catharanthus roseus</name>
    <name type="common">Madagascar periwinkle</name>
    <name type="synonym">Vinca rosea</name>
    <dbReference type="NCBI Taxonomy" id="4058"/>
    <lineage>
        <taxon>Eukaryota</taxon>
        <taxon>Viridiplantae</taxon>
        <taxon>Streptophyta</taxon>
        <taxon>Embryophyta</taxon>
        <taxon>Tracheophyta</taxon>
        <taxon>Spermatophyta</taxon>
        <taxon>Magnoliopsida</taxon>
        <taxon>eudicotyledons</taxon>
        <taxon>Gunneridae</taxon>
        <taxon>Pentapetalae</taxon>
        <taxon>asterids</taxon>
        <taxon>lamiids</taxon>
        <taxon>Gentianales</taxon>
        <taxon>Apocynaceae</taxon>
        <taxon>Rauvolfioideae</taxon>
        <taxon>Vinceae</taxon>
        <taxon>Catharanthinae</taxon>
        <taxon>Catharanthus</taxon>
    </lineage>
</organism>